<dbReference type="PANTHER" id="PTHR23131:SF4">
    <property type="entry name" value="METALLO-BETA-LACTAMASE SUPERFAMILY POTEIN"/>
    <property type="match status" value="1"/>
</dbReference>
<evidence type="ECO:0000313" key="2">
    <source>
        <dbReference type="EMBL" id="MFC2949653.1"/>
    </source>
</evidence>
<dbReference type="SMART" id="SM00849">
    <property type="entry name" value="Lactamase_B"/>
    <property type="match status" value="1"/>
</dbReference>
<dbReference type="CDD" id="cd07725">
    <property type="entry name" value="TTHA1429-like_MBL-fold"/>
    <property type="match status" value="1"/>
</dbReference>
<dbReference type="PANTHER" id="PTHR23131">
    <property type="entry name" value="ENDORIBONUCLEASE LACTB2"/>
    <property type="match status" value="1"/>
</dbReference>
<reference evidence="3" key="1">
    <citation type="journal article" date="2019" name="Int. J. Syst. Evol. Microbiol.">
        <title>The Global Catalogue of Microorganisms (GCM) 10K type strain sequencing project: providing services to taxonomists for standard genome sequencing and annotation.</title>
        <authorList>
            <consortium name="The Broad Institute Genomics Platform"/>
            <consortium name="The Broad Institute Genome Sequencing Center for Infectious Disease"/>
            <person name="Wu L."/>
            <person name="Ma J."/>
        </authorList>
    </citation>
    <scope>NUCLEOTIDE SEQUENCE [LARGE SCALE GENOMIC DNA]</scope>
    <source>
        <strain evidence="3">KCTC 13193</strain>
    </source>
</reference>
<dbReference type="Gene3D" id="3.60.15.10">
    <property type="entry name" value="Ribonuclease Z/Hydroxyacylglutathione hydrolase-like"/>
    <property type="match status" value="1"/>
</dbReference>
<organism evidence="2 3">
    <name type="scientific">Virgibacillus sediminis</name>
    <dbReference type="NCBI Taxonomy" id="202260"/>
    <lineage>
        <taxon>Bacteria</taxon>
        <taxon>Bacillati</taxon>
        <taxon>Bacillota</taxon>
        <taxon>Bacilli</taxon>
        <taxon>Bacillales</taxon>
        <taxon>Bacillaceae</taxon>
        <taxon>Virgibacillus</taxon>
    </lineage>
</organism>
<dbReference type="InterPro" id="IPR001279">
    <property type="entry name" value="Metallo-B-lactamas"/>
</dbReference>
<dbReference type="Gene3D" id="1.10.10.10">
    <property type="entry name" value="Winged helix-like DNA-binding domain superfamily/Winged helix DNA-binding domain"/>
    <property type="match status" value="1"/>
</dbReference>
<feature type="domain" description="Metallo-beta-lactamase" evidence="1">
    <location>
        <begin position="34"/>
        <end position="241"/>
    </location>
</feature>
<dbReference type="SUPFAM" id="SSF56281">
    <property type="entry name" value="Metallo-hydrolase/oxidoreductase"/>
    <property type="match status" value="1"/>
</dbReference>
<dbReference type="Pfam" id="PF00753">
    <property type="entry name" value="Lactamase_B"/>
    <property type="match status" value="1"/>
</dbReference>
<dbReference type="RefSeq" id="WP_390307625.1">
    <property type="nucleotide sequence ID" value="NZ_JBHRRZ010000038.1"/>
</dbReference>
<dbReference type="Proteomes" id="UP001595387">
    <property type="component" value="Unassembled WGS sequence"/>
</dbReference>
<dbReference type="InterPro" id="IPR050662">
    <property type="entry name" value="Sec-metab_biosynth-thioest"/>
</dbReference>
<dbReference type="Pfam" id="PF21221">
    <property type="entry name" value="B_lactamase-like_C"/>
    <property type="match status" value="1"/>
</dbReference>
<dbReference type="InterPro" id="IPR036388">
    <property type="entry name" value="WH-like_DNA-bd_sf"/>
</dbReference>
<comment type="caution">
    <text evidence="2">The sequence shown here is derived from an EMBL/GenBank/DDBJ whole genome shotgun (WGS) entry which is preliminary data.</text>
</comment>
<proteinExistence type="predicted"/>
<dbReference type="InterPro" id="IPR048933">
    <property type="entry name" value="B_lactamase-like_C"/>
</dbReference>
<dbReference type="EMBL" id="JBHRRZ010000038">
    <property type="protein sequence ID" value="MFC2949653.1"/>
    <property type="molecule type" value="Genomic_DNA"/>
</dbReference>
<protein>
    <submittedName>
        <fullName evidence="2">MBL fold metallo-hydrolase</fullName>
    </submittedName>
</protein>
<evidence type="ECO:0000259" key="1">
    <source>
        <dbReference type="SMART" id="SM00849"/>
    </source>
</evidence>
<dbReference type="InterPro" id="IPR036866">
    <property type="entry name" value="RibonucZ/Hydroxyglut_hydro"/>
</dbReference>
<evidence type="ECO:0000313" key="3">
    <source>
        <dbReference type="Proteomes" id="UP001595387"/>
    </source>
</evidence>
<accession>A0ABV7AA01</accession>
<name>A0ABV7AA01_9BACI</name>
<keyword evidence="3" id="KW-1185">Reference proteome</keyword>
<gene>
    <name evidence="2" type="ORF">ACFODW_15130</name>
</gene>
<sequence>MAMQEPKSAKHAENLLQKCGLYSVTLDLPFRLDHVNCFMAEGSDGWTVIDAGLHNEETLARWKKELAGREVAEILVTHYHPDHYGFAGRLQEWTGARVRMSRTDANLGLQAWRPEFIKKLQDNYILAGIPGEMGRRMANNTENFIPRVTPYPKVTDFLEEGEKLAIGPHDYEVIFTPGHSDGLVTFFNREENILLSTDHILPKITPNISYWFHGNPDPLKSYLDSLKKIKRLDAELVVPSHGLPFYGANERIDEIQKHHGKRLEETLESISCGATVYQACLKLFRKDLTIHEIRFAIGETLSHLEYLRYQGECQREWKNGSYWYYV</sequence>